<protein>
    <submittedName>
        <fullName evidence="7">Cytochrome c</fullName>
    </submittedName>
</protein>
<dbReference type="Pfam" id="PF00034">
    <property type="entry name" value="Cytochrom_C"/>
    <property type="match status" value="1"/>
</dbReference>
<evidence type="ECO:0000256" key="3">
    <source>
        <dbReference type="ARBA" id="ARBA00023004"/>
    </source>
</evidence>
<evidence type="ECO:0000256" key="1">
    <source>
        <dbReference type="ARBA" id="ARBA00022617"/>
    </source>
</evidence>
<keyword evidence="1 4" id="KW-0349">Heme</keyword>
<evidence type="ECO:0000313" key="8">
    <source>
        <dbReference type="Proteomes" id="UP000578091"/>
    </source>
</evidence>
<keyword evidence="8" id="KW-1185">Reference proteome</keyword>
<evidence type="ECO:0000256" key="5">
    <source>
        <dbReference type="SAM" id="SignalP"/>
    </source>
</evidence>
<evidence type="ECO:0000256" key="4">
    <source>
        <dbReference type="PROSITE-ProRule" id="PRU00433"/>
    </source>
</evidence>
<dbReference type="PROSITE" id="PS51007">
    <property type="entry name" value="CYTC"/>
    <property type="match status" value="1"/>
</dbReference>
<feature type="chain" id="PRO_5032864555" evidence="5">
    <location>
        <begin position="26"/>
        <end position="143"/>
    </location>
</feature>
<organism evidence="7 8">
    <name type="scientific">Luteimonas salinisoli</name>
    <dbReference type="NCBI Taxonomy" id="2752307"/>
    <lineage>
        <taxon>Bacteria</taxon>
        <taxon>Pseudomonadati</taxon>
        <taxon>Pseudomonadota</taxon>
        <taxon>Gammaproteobacteria</taxon>
        <taxon>Lysobacterales</taxon>
        <taxon>Lysobacteraceae</taxon>
        <taxon>Luteimonas</taxon>
    </lineage>
</organism>
<evidence type="ECO:0000259" key="6">
    <source>
        <dbReference type="PROSITE" id="PS51007"/>
    </source>
</evidence>
<comment type="caution">
    <text evidence="7">The sequence shown here is derived from an EMBL/GenBank/DDBJ whole genome shotgun (WGS) entry which is preliminary data.</text>
</comment>
<dbReference type="Proteomes" id="UP000578091">
    <property type="component" value="Unassembled WGS sequence"/>
</dbReference>
<dbReference type="EMBL" id="JACCKA010000091">
    <property type="protein sequence ID" value="NZA28274.1"/>
    <property type="molecule type" value="Genomic_DNA"/>
</dbReference>
<reference evidence="7 8" key="1">
    <citation type="submission" date="2020-07" db="EMBL/GenBank/DDBJ databases">
        <title>Luteimonas sp. SJ-92.</title>
        <authorList>
            <person name="Huang X.-X."/>
            <person name="Xu L."/>
            <person name="Sun J.-Q."/>
        </authorList>
    </citation>
    <scope>NUCLEOTIDE SEQUENCE [LARGE SCALE GENOMIC DNA]</scope>
    <source>
        <strain evidence="7 8">SJ-92</strain>
    </source>
</reference>
<feature type="signal peptide" evidence="5">
    <location>
        <begin position="1"/>
        <end position="25"/>
    </location>
</feature>
<proteinExistence type="predicted"/>
<dbReference type="GO" id="GO:0009055">
    <property type="term" value="F:electron transfer activity"/>
    <property type="evidence" value="ECO:0007669"/>
    <property type="project" value="InterPro"/>
</dbReference>
<dbReference type="SUPFAM" id="SSF46626">
    <property type="entry name" value="Cytochrome c"/>
    <property type="match status" value="1"/>
</dbReference>
<dbReference type="AlphaFoldDB" id="A0A853JHP6"/>
<dbReference type="GO" id="GO:0020037">
    <property type="term" value="F:heme binding"/>
    <property type="evidence" value="ECO:0007669"/>
    <property type="project" value="InterPro"/>
</dbReference>
<gene>
    <name evidence="7" type="ORF">H0E84_18015</name>
</gene>
<keyword evidence="5" id="KW-0732">Signal</keyword>
<dbReference type="Gene3D" id="1.10.760.10">
    <property type="entry name" value="Cytochrome c-like domain"/>
    <property type="match status" value="1"/>
</dbReference>
<sequence>MRKQLARTLAIATGIMVLVISAAFAMVMNPASDDAPSDAVAAEAAGAATAGAHDAPAAQIARGRAVFEAQDCMRCHSIAGEGSRRSPLDDVADRLDEAEMRDWILGTKAVADDLSPSALRAKQAYQALPAEDIDALVAYLLSL</sequence>
<keyword evidence="3 4" id="KW-0408">Iron</keyword>
<dbReference type="RefSeq" id="WP_180680031.1">
    <property type="nucleotide sequence ID" value="NZ_JACCKA010000091.1"/>
</dbReference>
<dbReference type="InterPro" id="IPR036909">
    <property type="entry name" value="Cyt_c-like_dom_sf"/>
</dbReference>
<accession>A0A853JHP6</accession>
<evidence type="ECO:0000313" key="7">
    <source>
        <dbReference type="EMBL" id="NZA28274.1"/>
    </source>
</evidence>
<dbReference type="InterPro" id="IPR009056">
    <property type="entry name" value="Cyt_c-like_dom"/>
</dbReference>
<dbReference type="GO" id="GO:0046872">
    <property type="term" value="F:metal ion binding"/>
    <property type="evidence" value="ECO:0007669"/>
    <property type="project" value="UniProtKB-KW"/>
</dbReference>
<name>A0A853JHP6_9GAMM</name>
<evidence type="ECO:0000256" key="2">
    <source>
        <dbReference type="ARBA" id="ARBA00022723"/>
    </source>
</evidence>
<keyword evidence="2 4" id="KW-0479">Metal-binding</keyword>
<feature type="domain" description="Cytochrome c" evidence="6">
    <location>
        <begin position="58"/>
        <end position="143"/>
    </location>
</feature>